<dbReference type="AlphaFoldDB" id="A0AAE3VBW9"/>
<feature type="transmembrane region" description="Helical" evidence="1">
    <location>
        <begin position="6"/>
        <end position="26"/>
    </location>
</feature>
<keyword evidence="1" id="KW-0472">Membrane</keyword>
<proteinExistence type="predicted"/>
<comment type="caution">
    <text evidence="2">The sequence shown here is derived from an EMBL/GenBank/DDBJ whole genome shotgun (WGS) entry which is preliminary data.</text>
</comment>
<keyword evidence="1" id="KW-1133">Transmembrane helix</keyword>
<dbReference type="Pfam" id="PF14387">
    <property type="entry name" value="DUF4418"/>
    <property type="match status" value="1"/>
</dbReference>
<keyword evidence="1" id="KW-0812">Transmembrane</keyword>
<organism evidence="2 3">
    <name type="scientific">Moryella indoligenes</name>
    <dbReference type="NCBI Taxonomy" id="371674"/>
    <lineage>
        <taxon>Bacteria</taxon>
        <taxon>Bacillati</taxon>
        <taxon>Bacillota</taxon>
        <taxon>Clostridia</taxon>
        <taxon>Lachnospirales</taxon>
        <taxon>Lachnospiraceae</taxon>
        <taxon>Moryella</taxon>
    </lineage>
</organism>
<dbReference type="InterPro" id="IPR025531">
    <property type="entry name" value="DUF4418"/>
</dbReference>
<dbReference type="RefSeq" id="WP_106613082.1">
    <property type="nucleotide sequence ID" value="NZ_JAUSTO010000021.1"/>
</dbReference>
<dbReference type="Proteomes" id="UP001241537">
    <property type="component" value="Unassembled WGS sequence"/>
</dbReference>
<protein>
    <recommendedName>
        <fullName evidence="4">DUF4418 domain-containing protein</fullName>
    </recommendedName>
</protein>
<reference evidence="2" key="1">
    <citation type="submission" date="2023-07" db="EMBL/GenBank/DDBJ databases">
        <title>Genomic Encyclopedia of Type Strains, Phase IV (KMG-IV): sequencing the most valuable type-strain genomes for metagenomic binning, comparative biology and taxonomic classification.</title>
        <authorList>
            <person name="Goeker M."/>
        </authorList>
    </citation>
    <scope>NUCLEOTIDE SEQUENCE</scope>
    <source>
        <strain evidence="2">DSM 19659</strain>
    </source>
</reference>
<feature type="transmembrane region" description="Helical" evidence="1">
    <location>
        <begin position="104"/>
        <end position="126"/>
    </location>
</feature>
<keyword evidence="3" id="KW-1185">Reference proteome</keyword>
<sequence>MNRRWLFGGIFLCLALLIVLTPGGLLPICPLKADGGYMKCHWMGQAVRGCGALGVSIALFFMFVRNRAVAYGLALANLPLALLIFALAFRLIGGCKMHTMSCNLYVRPAVYLLSLLYFLISAFYLLRYRADGGAA</sequence>
<evidence type="ECO:0000313" key="2">
    <source>
        <dbReference type="EMBL" id="MDQ0153479.1"/>
    </source>
</evidence>
<feature type="transmembrane region" description="Helical" evidence="1">
    <location>
        <begin position="70"/>
        <end position="92"/>
    </location>
</feature>
<feature type="transmembrane region" description="Helical" evidence="1">
    <location>
        <begin position="46"/>
        <end position="64"/>
    </location>
</feature>
<evidence type="ECO:0000313" key="3">
    <source>
        <dbReference type="Proteomes" id="UP001241537"/>
    </source>
</evidence>
<gene>
    <name evidence="2" type="ORF">J2S20_002199</name>
</gene>
<evidence type="ECO:0008006" key="4">
    <source>
        <dbReference type="Google" id="ProtNLM"/>
    </source>
</evidence>
<dbReference type="EMBL" id="JAUSTO010000021">
    <property type="protein sequence ID" value="MDQ0153479.1"/>
    <property type="molecule type" value="Genomic_DNA"/>
</dbReference>
<evidence type="ECO:0000256" key="1">
    <source>
        <dbReference type="SAM" id="Phobius"/>
    </source>
</evidence>
<accession>A0AAE3VBW9</accession>
<name>A0AAE3VBW9_9FIRM</name>